<feature type="transmembrane region" description="Helical" evidence="1">
    <location>
        <begin position="251"/>
        <end position="267"/>
    </location>
</feature>
<dbReference type="Proteomes" id="UP000000663">
    <property type="component" value="Chromosome"/>
</dbReference>
<evidence type="ECO:0000313" key="2">
    <source>
        <dbReference type="EMBL" id="CAJ38063.1"/>
    </source>
</evidence>
<organism evidence="2 3">
    <name type="scientific">Methanocella arvoryzae (strain DSM 22066 / NBRC 105507 / MRE50)</name>
    <dbReference type="NCBI Taxonomy" id="351160"/>
    <lineage>
        <taxon>Archaea</taxon>
        <taxon>Methanobacteriati</taxon>
        <taxon>Methanobacteriota</taxon>
        <taxon>Stenosarchaea group</taxon>
        <taxon>Methanomicrobia</taxon>
        <taxon>Methanocellales</taxon>
        <taxon>Methanocellaceae</taxon>
        <taxon>Methanocella</taxon>
    </lineage>
</organism>
<dbReference type="RefSeq" id="WP_012034532.1">
    <property type="nucleotide sequence ID" value="NC_009464.1"/>
</dbReference>
<dbReference type="KEGG" id="rci:RRC343"/>
<sequence>MRFKSKLTVILLVSLLLTAILVPAIAAAQSTSTITGRVTYQGNYMDGVKVELVGGSSDTTKDGGYYTLSVVPNIAVTVRASYGTDSQTKTVMAGEAGSTVTQNFDLAPLSTASPISQALGPNTVTIVGQVKYDGNPLSGVDVNVSPVTVVTTDNSGQYQAGVPGNLNVTVSVVTAAGSDSKSVVTPASGTMVVNLNVSATGAATPTAEPTPTPEATATPVPTATETITATPAPTATAVPATPTAAPAGSELTIALAAIGILAAIGLFRRK</sequence>
<dbReference type="PATRIC" id="fig|351160.9.peg.216"/>
<protein>
    <submittedName>
        <fullName evidence="2">Uncharacterized protein</fullName>
    </submittedName>
</protein>
<gene>
    <name evidence="2" type="ORF">RRC343</name>
</gene>
<dbReference type="eggNOG" id="arCOG10894">
    <property type="taxonomic scope" value="Archaea"/>
</dbReference>
<keyword evidence="3" id="KW-1185">Reference proteome</keyword>
<evidence type="ECO:0000313" key="3">
    <source>
        <dbReference type="Proteomes" id="UP000000663"/>
    </source>
</evidence>
<keyword evidence="1" id="KW-1133">Transmembrane helix</keyword>
<reference evidence="2 3" key="1">
    <citation type="journal article" date="2006" name="Science">
        <title>Genome of rice cluster I archaea -- the key methane producers in the rice rhizosphere.</title>
        <authorList>
            <person name="Erkel C."/>
            <person name="Kube M."/>
            <person name="Reinhardt R."/>
            <person name="Liesack W."/>
        </authorList>
    </citation>
    <scope>NUCLEOTIDE SEQUENCE [LARGE SCALE GENOMIC DNA]</scope>
    <source>
        <strain evidence="3">DSM 22066 / NBRC 105507 / MRE50</strain>
    </source>
</reference>
<dbReference type="AlphaFoldDB" id="Q0W0N0"/>
<evidence type="ECO:0000256" key="1">
    <source>
        <dbReference type="SAM" id="Phobius"/>
    </source>
</evidence>
<dbReference type="InterPro" id="IPR008969">
    <property type="entry name" value="CarboxyPept-like_regulatory"/>
</dbReference>
<dbReference type="Gene3D" id="2.60.40.1120">
    <property type="entry name" value="Carboxypeptidase-like, regulatory domain"/>
    <property type="match status" value="1"/>
</dbReference>
<name>Q0W0N0_METAR</name>
<keyword evidence="1" id="KW-0812">Transmembrane</keyword>
<dbReference type="GeneID" id="60509976"/>
<dbReference type="EMBL" id="AM114193">
    <property type="protein sequence ID" value="CAJ38063.1"/>
    <property type="molecule type" value="Genomic_DNA"/>
</dbReference>
<dbReference type="SUPFAM" id="SSF49464">
    <property type="entry name" value="Carboxypeptidase regulatory domain-like"/>
    <property type="match status" value="1"/>
</dbReference>
<keyword evidence="1" id="KW-0472">Membrane</keyword>
<accession>Q0W0N0</accession>
<proteinExistence type="predicted"/>